<dbReference type="EMBL" id="BARW01030447">
    <property type="protein sequence ID" value="GAJ06027.1"/>
    <property type="molecule type" value="Genomic_DNA"/>
</dbReference>
<organism evidence="1">
    <name type="scientific">marine sediment metagenome</name>
    <dbReference type="NCBI Taxonomy" id="412755"/>
    <lineage>
        <taxon>unclassified sequences</taxon>
        <taxon>metagenomes</taxon>
        <taxon>ecological metagenomes</taxon>
    </lineage>
</organism>
<name>X1UR21_9ZZZZ</name>
<comment type="caution">
    <text evidence="1">The sequence shown here is derived from an EMBL/GenBank/DDBJ whole genome shotgun (WGS) entry which is preliminary data.</text>
</comment>
<protein>
    <submittedName>
        <fullName evidence="1">Uncharacterized protein</fullName>
    </submittedName>
</protein>
<feature type="non-terminal residue" evidence="1">
    <location>
        <position position="1"/>
    </location>
</feature>
<reference evidence="1" key="1">
    <citation type="journal article" date="2014" name="Front. Microbiol.">
        <title>High frequency of phylogenetically diverse reductive dehalogenase-homologous genes in deep subseafloor sedimentary metagenomes.</title>
        <authorList>
            <person name="Kawai M."/>
            <person name="Futagami T."/>
            <person name="Toyoda A."/>
            <person name="Takaki Y."/>
            <person name="Nishi S."/>
            <person name="Hori S."/>
            <person name="Arai W."/>
            <person name="Tsubouchi T."/>
            <person name="Morono Y."/>
            <person name="Uchiyama I."/>
            <person name="Ito T."/>
            <person name="Fujiyama A."/>
            <person name="Inagaki F."/>
            <person name="Takami H."/>
        </authorList>
    </citation>
    <scope>NUCLEOTIDE SEQUENCE</scope>
    <source>
        <strain evidence="1">Expedition CK06-06</strain>
    </source>
</reference>
<proteinExistence type="predicted"/>
<accession>X1UR21</accession>
<dbReference type="AlphaFoldDB" id="X1UR21"/>
<sequence>TWSLSRQTKYNNKNTTKTKTTPEFWEDFEKRARELGVDLIGYIPVMEDYVFYKLGVYGRNAVILGQEMKWERIKKAPSLLTAMESMRLQYVLGNTVMELTAYLQEQGYKCESQVPFGGKLLVPAHVVAANLGIKGQNGITVTPEFGPRQRWGIITTDAEIPKTKKRDLSELEEFCKNCGALYRGLFSECCP</sequence>
<evidence type="ECO:0000313" key="1">
    <source>
        <dbReference type="EMBL" id="GAJ06027.1"/>
    </source>
</evidence>
<gene>
    <name evidence="1" type="ORF">S12H4_48675</name>
</gene>